<keyword evidence="5 13" id="KW-0812">Transmembrane</keyword>
<feature type="transmembrane region" description="Helical" evidence="13">
    <location>
        <begin position="399"/>
        <end position="420"/>
    </location>
</feature>
<keyword evidence="3" id="KW-0813">Transport</keyword>
<keyword evidence="10" id="KW-0325">Glycoprotein</keyword>
<evidence type="ECO:0000256" key="1">
    <source>
        <dbReference type="ARBA" id="ARBA00004651"/>
    </source>
</evidence>
<evidence type="ECO:0000256" key="11">
    <source>
        <dbReference type="ARBA" id="ARBA00023214"/>
    </source>
</evidence>
<gene>
    <name evidence="14" type="ORF">BN9_013250</name>
</gene>
<evidence type="ECO:0000256" key="6">
    <source>
        <dbReference type="ARBA" id="ARBA00022989"/>
    </source>
</evidence>
<dbReference type="GO" id="GO:0005886">
    <property type="term" value="C:plasma membrane"/>
    <property type="evidence" value="ECO:0007669"/>
    <property type="project" value="UniProtKB-SubCell"/>
</dbReference>
<dbReference type="AlphaFoldDB" id="A0A024G1W6"/>
<evidence type="ECO:0000256" key="7">
    <source>
        <dbReference type="ARBA" id="ARBA00023065"/>
    </source>
</evidence>
<feature type="transmembrane region" description="Helical" evidence="13">
    <location>
        <begin position="224"/>
        <end position="245"/>
    </location>
</feature>
<evidence type="ECO:0000256" key="10">
    <source>
        <dbReference type="ARBA" id="ARBA00023180"/>
    </source>
</evidence>
<keyword evidence="9" id="KW-0869">Chloride channel</keyword>
<dbReference type="GO" id="GO:0072320">
    <property type="term" value="F:volume-sensitive chloride channel activity"/>
    <property type="evidence" value="ECO:0007669"/>
    <property type="project" value="TreeGrafter"/>
</dbReference>
<evidence type="ECO:0000256" key="2">
    <source>
        <dbReference type="ARBA" id="ARBA00009849"/>
    </source>
</evidence>
<keyword evidence="12" id="KW-0407">Ion channel</keyword>
<evidence type="ECO:0000313" key="14">
    <source>
        <dbReference type="EMBL" id="CCI40541.1"/>
    </source>
</evidence>
<dbReference type="InterPro" id="IPR006990">
    <property type="entry name" value="Tweety"/>
</dbReference>
<keyword evidence="6 13" id="KW-1133">Transmembrane helix</keyword>
<keyword evidence="4" id="KW-1003">Cell membrane</keyword>
<keyword evidence="7" id="KW-0406">Ion transport</keyword>
<evidence type="ECO:0000256" key="5">
    <source>
        <dbReference type="ARBA" id="ARBA00022692"/>
    </source>
</evidence>
<dbReference type="EMBL" id="CAIX01000009">
    <property type="protein sequence ID" value="CCI40541.1"/>
    <property type="molecule type" value="Genomic_DNA"/>
</dbReference>
<evidence type="ECO:0000313" key="15">
    <source>
        <dbReference type="Proteomes" id="UP000053237"/>
    </source>
</evidence>
<sequence>MRVGLPLLPDDYHKEIAHELIDFFHNFYGSSIPSINRFDLENRAYTDTFQSIIFCCMGIGTIVFLLLCILVMRRSFLHTTKYGVYSHRWMEKTYAMEVSVAILLSFLAISALGGLMGEAQVDYSAGVVKDTMMNISYRFGSLHKDVDSAVNSSIDLRQHADRLITSFNATDLPSEAFQLSLEALRLVHAANDVVDVMNDVPKNISRMAETWEKSYFMVQGTTNFVILSVVFATLLSVASIGWSMLSPLRLSVLLMMTLVPISHTLIGLYFSSTLLTADFCAYPVENSLALFHNTTVSDYFLICENSTQPFAETTSNLVKSLENVASIESSLSEYAKNHNRTGSVMLKEFLYPMEKMIHQVKEDIHSFTQNQECHTIASQRTHAVAAFCDYGITGLFSMWIHQIILCVFLFIGVALTVLIYERVQWRELSLHQNYQLLSTYEEDNTEHIYLSSD</sequence>
<dbReference type="PANTHER" id="PTHR12424">
    <property type="entry name" value="TWEETY-RELATED"/>
    <property type="match status" value="1"/>
</dbReference>
<keyword evidence="8 13" id="KW-0472">Membrane</keyword>
<comment type="subcellular location">
    <subcellularLocation>
        <location evidence="1">Cell membrane</location>
        <topology evidence="1">Multi-pass membrane protein</topology>
    </subcellularLocation>
</comment>
<feature type="transmembrane region" description="Helical" evidence="13">
    <location>
        <begin position="49"/>
        <end position="72"/>
    </location>
</feature>
<accession>A0A024G1W6</accession>
<name>A0A024G1W6_9STRA</name>
<dbReference type="OrthoDB" id="67634at2759"/>
<dbReference type="Pfam" id="PF04906">
    <property type="entry name" value="Tweety"/>
    <property type="match status" value="1"/>
</dbReference>
<keyword evidence="11" id="KW-0868">Chloride</keyword>
<feature type="transmembrane region" description="Helical" evidence="13">
    <location>
        <begin position="252"/>
        <end position="270"/>
    </location>
</feature>
<evidence type="ECO:0000256" key="4">
    <source>
        <dbReference type="ARBA" id="ARBA00022475"/>
    </source>
</evidence>
<reference evidence="14 15" key="1">
    <citation type="submission" date="2012-05" db="EMBL/GenBank/DDBJ databases">
        <title>Recombination and specialization in a pathogen metapopulation.</title>
        <authorList>
            <person name="Gardiner A."/>
            <person name="Kemen E."/>
            <person name="Schultz-Larsen T."/>
            <person name="MacLean D."/>
            <person name="Van Oosterhout C."/>
            <person name="Jones J.D.G."/>
        </authorList>
    </citation>
    <scope>NUCLEOTIDE SEQUENCE [LARGE SCALE GENOMIC DNA]</scope>
    <source>
        <strain evidence="14 15">Ac Nc2</strain>
    </source>
</reference>
<dbReference type="GO" id="GO:0034707">
    <property type="term" value="C:chloride channel complex"/>
    <property type="evidence" value="ECO:0007669"/>
    <property type="project" value="UniProtKB-KW"/>
</dbReference>
<keyword evidence="15" id="KW-1185">Reference proteome</keyword>
<feature type="transmembrane region" description="Helical" evidence="13">
    <location>
        <begin position="93"/>
        <end position="116"/>
    </location>
</feature>
<comment type="caution">
    <text evidence="14">The sequence shown here is derived from an EMBL/GenBank/DDBJ whole genome shotgun (WGS) entry which is preliminary data.</text>
</comment>
<dbReference type="Proteomes" id="UP000053237">
    <property type="component" value="Unassembled WGS sequence"/>
</dbReference>
<organism evidence="14 15">
    <name type="scientific">Albugo candida</name>
    <dbReference type="NCBI Taxonomy" id="65357"/>
    <lineage>
        <taxon>Eukaryota</taxon>
        <taxon>Sar</taxon>
        <taxon>Stramenopiles</taxon>
        <taxon>Oomycota</taxon>
        <taxon>Peronosporomycetes</taxon>
        <taxon>Albuginales</taxon>
        <taxon>Albuginaceae</taxon>
        <taxon>Albugo</taxon>
    </lineage>
</organism>
<comment type="similarity">
    <text evidence="2">Belongs to the tweety family.</text>
</comment>
<evidence type="ECO:0008006" key="16">
    <source>
        <dbReference type="Google" id="ProtNLM"/>
    </source>
</evidence>
<proteinExistence type="inferred from homology"/>
<evidence type="ECO:0000256" key="13">
    <source>
        <dbReference type="SAM" id="Phobius"/>
    </source>
</evidence>
<evidence type="ECO:0000256" key="3">
    <source>
        <dbReference type="ARBA" id="ARBA00022448"/>
    </source>
</evidence>
<evidence type="ECO:0000256" key="8">
    <source>
        <dbReference type="ARBA" id="ARBA00023136"/>
    </source>
</evidence>
<dbReference type="PANTHER" id="PTHR12424:SF8">
    <property type="entry name" value="PROTEIN TWEETY"/>
    <property type="match status" value="1"/>
</dbReference>
<dbReference type="GO" id="GO:0005229">
    <property type="term" value="F:intracellularly calcium-gated chloride channel activity"/>
    <property type="evidence" value="ECO:0007669"/>
    <property type="project" value="TreeGrafter"/>
</dbReference>
<evidence type="ECO:0000256" key="12">
    <source>
        <dbReference type="ARBA" id="ARBA00023303"/>
    </source>
</evidence>
<evidence type="ECO:0000256" key="9">
    <source>
        <dbReference type="ARBA" id="ARBA00023173"/>
    </source>
</evidence>
<protein>
    <recommendedName>
        <fullName evidence="16">Protein tweety homolog</fullName>
    </recommendedName>
</protein>
<dbReference type="InParanoid" id="A0A024G1W6"/>